<dbReference type="Gene3D" id="3.30.559.10">
    <property type="entry name" value="Chloramphenicol acetyltransferase-like domain"/>
    <property type="match status" value="1"/>
</dbReference>
<dbReference type="SUPFAM" id="SSF52777">
    <property type="entry name" value="CoA-dependent acyltransferases"/>
    <property type="match status" value="2"/>
</dbReference>
<evidence type="ECO:0000259" key="1">
    <source>
        <dbReference type="Pfam" id="PF00668"/>
    </source>
</evidence>
<dbReference type="Proteomes" id="UP000799753">
    <property type="component" value="Unassembled WGS sequence"/>
</dbReference>
<dbReference type="Pfam" id="PF00668">
    <property type="entry name" value="Condensation"/>
    <property type="match status" value="1"/>
</dbReference>
<dbReference type="AlphaFoldDB" id="A0A6A6S2K4"/>
<name>A0A6A6S2K4_9PLEO</name>
<protein>
    <recommendedName>
        <fullName evidence="1">Condensation domain-containing protein</fullName>
    </recommendedName>
</protein>
<dbReference type="EMBL" id="MU006782">
    <property type="protein sequence ID" value="KAF2642116.1"/>
    <property type="molecule type" value="Genomic_DNA"/>
</dbReference>
<feature type="domain" description="Condensation" evidence="1">
    <location>
        <begin position="6"/>
        <end position="101"/>
    </location>
</feature>
<dbReference type="InterPro" id="IPR023213">
    <property type="entry name" value="CAT-like_dom_sf"/>
</dbReference>
<organism evidence="2 3">
    <name type="scientific">Massarina eburnea CBS 473.64</name>
    <dbReference type="NCBI Taxonomy" id="1395130"/>
    <lineage>
        <taxon>Eukaryota</taxon>
        <taxon>Fungi</taxon>
        <taxon>Dikarya</taxon>
        <taxon>Ascomycota</taxon>
        <taxon>Pezizomycotina</taxon>
        <taxon>Dothideomycetes</taxon>
        <taxon>Pleosporomycetidae</taxon>
        <taxon>Pleosporales</taxon>
        <taxon>Massarineae</taxon>
        <taxon>Massarinaceae</taxon>
        <taxon>Massarina</taxon>
    </lineage>
</organism>
<dbReference type="GO" id="GO:0005829">
    <property type="term" value="C:cytosol"/>
    <property type="evidence" value="ECO:0007669"/>
    <property type="project" value="TreeGrafter"/>
</dbReference>
<dbReference type="Gene3D" id="3.30.559.30">
    <property type="entry name" value="Nonribosomal peptide synthetase, condensation domain"/>
    <property type="match status" value="2"/>
</dbReference>
<keyword evidence="3" id="KW-1185">Reference proteome</keyword>
<dbReference type="GO" id="GO:0031177">
    <property type="term" value="F:phosphopantetheine binding"/>
    <property type="evidence" value="ECO:0007669"/>
    <property type="project" value="TreeGrafter"/>
</dbReference>
<reference evidence="2" key="1">
    <citation type="journal article" date="2020" name="Stud. Mycol.">
        <title>101 Dothideomycetes genomes: a test case for predicting lifestyles and emergence of pathogens.</title>
        <authorList>
            <person name="Haridas S."/>
            <person name="Albert R."/>
            <person name="Binder M."/>
            <person name="Bloem J."/>
            <person name="Labutti K."/>
            <person name="Salamov A."/>
            <person name="Andreopoulos B."/>
            <person name="Baker S."/>
            <person name="Barry K."/>
            <person name="Bills G."/>
            <person name="Bluhm B."/>
            <person name="Cannon C."/>
            <person name="Castanera R."/>
            <person name="Culley D."/>
            <person name="Daum C."/>
            <person name="Ezra D."/>
            <person name="Gonzalez J."/>
            <person name="Henrissat B."/>
            <person name="Kuo A."/>
            <person name="Liang C."/>
            <person name="Lipzen A."/>
            <person name="Lutzoni F."/>
            <person name="Magnuson J."/>
            <person name="Mondo S."/>
            <person name="Nolan M."/>
            <person name="Ohm R."/>
            <person name="Pangilinan J."/>
            <person name="Park H.-J."/>
            <person name="Ramirez L."/>
            <person name="Alfaro M."/>
            <person name="Sun H."/>
            <person name="Tritt A."/>
            <person name="Yoshinaga Y."/>
            <person name="Zwiers L.-H."/>
            <person name="Turgeon B."/>
            <person name="Goodwin S."/>
            <person name="Spatafora J."/>
            <person name="Crous P."/>
            <person name="Grigoriev I."/>
        </authorList>
    </citation>
    <scope>NUCLEOTIDE SEQUENCE</scope>
    <source>
        <strain evidence="2">CBS 473.64</strain>
    </source>
</reference>
<evidence type="ECO:0000313" key="3">
    <source>
        <dbReference type="Proteomes" id="UP000799753"/>
    </source>
</evidence>
<dbReference type="GO" id="GO:0003824">
    <property type="term" value="F:catalytic activity"/>
    <property type="evidence" value="ECO:0007669"/>
    <property type="project" value="InterPro"/>
</dbReference>
<sequence>MEHIKIQSAEEVVAEYGRMRAHEFDLESGSLFRMVLLTLSPTTHYLLFNAHHIIMDVTSFQIPFADMDKDCNGEALGPQPRQYLDFYVAQRQALDEEQFIRELDSYRRIFPIEDPPPILPLLPMVRSSSTAQVKSVAKANRSTPFHVYLAAFKAMLFCFTDVDDLTIGIVDDNSNDSDLIEAIVEARDTAYTELEYSSLPFDVLLKELKMTRSSSQQMWVECQFDVEDYHPGRSGYDISLDVADLGPEVQIALCTQRSFYDVTATTLLLKTYLHFVDVLSRDTSLSVEDTPLFSEEQFLHSLAVGYEPYMSTDRSATLPHRIDLIVVKNADKIA</sequence>
<gene>
    <name evidence="2" type="ORF">P280DRAFT_517110</name>
</gene>
<dbReference type="InterPro" id="IPR001242">
    <property type="entry name" value="Condensation_dom"/>
</dbReference>
<dbReference type="GO" id="GO:0044550">
    <property type="term" value="P:secondary metabolite biosynthetic process"/>
    <property type="evidence" value="ECO:0007669"/>
    <property type="project" value="TreeGrafter"/>
</dbReference>
<dbReference type="PANTHER" id="PTHR45527">
    <property type="entry name" value="NONRIBOSOMAL PEPTIDE SYNTHETASE"/>
    <property type="match status" value="1"/>
</dbReference>
<evidence type="ECO:0000313" key="2">
    <source>
        <dbReference type="EMBL" id="KAF2642116.1"/>
    </source>
</evidence>
<proteinExistence type="predicted"/>
<dbReference type="GO" id="GO:0043041">
    <property type="term" value="P:amino acid activation for nonribosomal peptide biosynthetic process"/>
    <property type="evidence" value="ECO:0007669"/>
    <property type="project" value="TreeGrafter"/>
</dbReference>
<dbReference type="PANTHER" id="PTHR45527:SF1">
    <property type="entry name" value="FATTY ACID SYNTHASE"/>
    <property type="match status" value="1"/>
</dbReference>
<accession>A0A6A6S2K4</accession>
<dbReference type="OrthoDB" id="329835at2759"/>